<evidence type="ECO:0000313" key="2">
    <source>
        <dbReference type="Proteomes" id="UP000008909"/>
    </source>
</evidence>
<gene>
    <name evidence="1" type="ORF">CLF_106922</name>
</gene>
<keyword evidence="1" id="KW-0689">Ribosomal protein</keyword>
<organism evidence="1 2">
    <name type="scientific">Clonorchis sinensis</name>
    <name type="common">Chinese liver fluke</name>
    <dbReference type="NCBI Taxonomy" id="79923"/>
    <lineage>
        <taxon>Eukaryota</taxon>
        <taxon>Metazoa</taxon>
        <taxon>Spiralia</taxon>
        <taxon>Lophotrochozoa</taxon>
        <taxon>Platyhelminthes</taxon>
        <taxon>Trematoda</taxon>
        <taxon>Digenea</taxon>
        <taxon>Opisthorchiida</taxon>
        <taxon>Opisthorchiata</taxon>
        <taxon>Opisthorchiidae</taxon>
        <taxon>Clonorchis</taxon>
    </lineage>
</organism>
<dbReference type="EMBL" id="DF143966">
    <property type="protein sequence ID" value="GAA55124.1"/>
    <property type="molecule type" value="Genomic_DNA"/>
</dbReference>
<reference key="2">
    <citation type="submission" date="2011-10" db="EMBL/GenBank/DDBJ databases">
        <title>The genome and transcriptome sequence of Clonorchis sinensis provide insights into the carcinogenic liver fluke.</title>
        <authorList>
            <person name="Wang X."/>
            <person name="Huang Y."/>
            <person name="Chen W."/>
            <person name="Liu H."/>
            <person name="Guo L."/>
            <person name="Chen Y."/>
            <person name="Luo F."/>
            <person name="Zhou W."/>
            <person name="Sun J."/>
            <person name="Mao Q."/>
            <person name="Liang P."/>
            <person name="Zhou C."/>
            <person name="Tian Y."/>
            <person name="Men J."/>
            <person name="Lv X."/>
            <person name="Huang L."/>
            <person name="Zhou J."/>
            <person name="Hu Y."/>
            <person name="Li R."/>
            <person name="Zhang F."/>
            <person name="Lei H."/>
            <person name="Li X."/>
            <person name="Hu X."/>
            <person name="Liang C."/>
            <person name="Xu J."/>
            <person name="Wu Z."/>
            <person name="Yu X."/>
        </authorList>
    </citation>
    <scope>NUCLEOTIDE SEQUENCE</scope>
    <source>
        <strain>Henan</strain>
    </source>
</reference>
<protein>
    <submittedName>
        <fullName evidence="1">39S ribosomal protein L15 mitochondrial</fullName>
    </submittedName>
</protein>
<keyword evidence="1" id="KW-0687">Ribonucleoprotein</keyword>
<dbReference type="AlphaFoldDB" id="G7YQ93"/>
<sequence>MFLKPHPIYTGIQNRTFALQREIASLRTLRRNDLLSDRKDKMRDKKALEIEGIATDAQNWTKETGCQRGHQDAVPYYANAENRGYLADPEELAAARLWLAQKYGYSLTDCASQSEDMRTLMSLRKDPRQIFLGLNPGDLVSLADEVVLKPRLETEQEQNR</sequence>
<accession>G7YQ93</accession>
<name>G7YQ93_CLOSI</name>
<dbReference type="GO" id="GO:0005840">
    <property type="term" value="C:ribosome"/>
    <property type="evidence" value="ECO:0007669"/>
    <property type="project" value="UniProtKB-KW"/>
</dbReference>
<proteinExistence type="predicted"/>
<dbReference type="Proteomes" id="UP000008909">
    <property type="component" value="Unassembled WGS sequence"/>
</dbReference>
<keyword evidence="2" id="KW-1185">Reference proteome</keyword>
<evidence type="ECO:0000313" key="1">
    <source>
        <dbReference type="EMBL" id="GAA55124.1"/>
    </source>
</evidence>
<reference evidence="1" key="1">
    <citation type="journal article" date="2011" name="Genome Biol.">
        <title>The draft genome of the carcinogenic human liver fluke Clonorchis sinensis.</title>
        <authorList>
            <person name="Wang X."/>
            <person name="Chen W."/>
            <person name="Huang Y."/>
            <person name="Sun J."/>
            <person name="Men J."/>
            <person name="Liu H."/>
            <person name="Luo F."/>
            <person name="Guo L."/>
            <person name="Lv X."/>
            <person name="Deng C."/>
            <person name="Zhou C."/>
            <person name="Fan Y."/>
            <person name="Li X."/>
            <person name="Huang L."/>
            <person name="Hu Y."/>
            <person name="Liang C."/>
            <person name="Hu X."/>
            <person name="Xu J."/>
            <person name="Yu X."/>
        </authorList>
    </citation>
    <scope>NUCLEOTIDE SEQUENCE [LARGE SCALE GENOMIC DNA]</scope>
    <source>
        <strain evidence="1">Henan</strain>
    </source>
</reference>